<comment type="caution">
    <text evidence="3">The sequence shown here is derived from an EMBL/GenBank/DDBJ whole genome shotgun (WGS) entry which is preliminary data.</text>
</comment>
<dbReference type="EMBL" id="JABWTA010000001">
    <property type="protein sequence ID" value="NVE94769.1"/>
    <property type="molecule type" value="Genomic_DNA"/>
</dbReference>
<feature type="transmembrane region" description="Helical" evidence="1">
    <location>
        <begin position="182"/>
        <end position="202"/>
    </location>
</feature>
<sequence>MNALVTMRGLWPSAMTAYKPILLPEQYDKATAQPVTPPAIRAGQRLVTLDLLRGIAAIAVMLRHYPWPGHQVPILPSSFLAVDLFFLLSGYVLAATYEPRLLGNMSAGNFMTRRLTRMYPLYFLGLALALLACLGAVGTHPPAVMSQSEFALAAFFNLFFLPAPPPGLVHETIVTQAFPFNFPAWSLFWELAVNGLYALIILRLTPKMIAAIVGGCFIAMAVFAIGNGTLDSGATWSTFAMGGLRCGFAFFLGVALVRMRSIAVAPKLPSWIPVVLLVSALAVPVSWGPWPALISAAFIFPLAIWLGASAKAGPVEAKISDWLGWISYPVYVLQLPVLMLAGAIMIATTGEFFGDNLARDLAIYCGATVLLSVIAAKLFDEPVRRWLSARMKRS</sequence>
<feature type="transmembrane region" description="Helical" evidence="1">
    <location>
        <begin position="293"/>
        <end position="310"/>
    </location>
</feature>
<evidence type="ECO:0000256" key="1">
    <source>
        <dbReference type="SAM" id="Phobius"/>
    </source>
</evidence>
<gene>
    <name evidence="3" type="ORF">HUO12_07635</name>
</gene>
<feature type="transmembrane region" description="Helical" evidence="1">
    <location>
        <begin position="268"/>
        <end position="287"/>
    </location>
</feature>
<evidence type="ECO:0000313" key="3">
    <source>
        <dbReference type="EMBL" id="NVE94769.1"/>
    </source>
</evidence>
<evidence type="ECO:0000313" key="4">
    <source>
        <dbReference type="Proteomes" id="UP000546031"/>
    </source>
</evidence>
<keyword evidence="3" id="KW-0012">Acyltransferase</keyword>
<organism evidence="3 4">
    <name type="scientific">Altererythrobacter lutimaris</name>
    <dbReference type="NCBI Taxonomy" id="2743979"/>
    <lineage>
        <taxon>Bacteria</taxon>
        <taxon>Pseudomonadati</taxon>
        <taxon>Pseudomonadota</taxon>
        <taxon>Alphaproteobacteria</taxon>
        <taxon>Sphingomonadales</taxon>
        <taxon>Erythrobacteraceae</taxon>
        <taxon>Altererythrobacter</taxon>
    </lineage>
</organism>
<feature type="transmembrane region" description="Helical" evidence="1">
    <location>
        <begin position="322"/>
        <end position="349"/>
    </location>
</feature>
<dbReference type="GO" id="GO:0016747">
    <property type="term" value="F:acyltransferase activity, transferring groups other than amino-acyl groups"/>
    <property type="evidence" value="ECO:0007669"/>
    <property type="project" value="InterPro"/>
</dbReference>
<dbReference type="PANTHER" id="PTHR23028:SF134">
    <property type="entry name" value="PUTATIVE (AFU_ORTHOLOGUE AFUA_4G08520)-RELATED"/>
    <property type="match status" value="1"/>
</dbReference>
<feature type="transmembrane region" description="Helical" evidence="1">
    <location>
        <begin position="236"/>
        <end position="256"/>
    </location>
</feature>
<name>A0A850HAL5_9SPHN</name>
<dbReference type="AlphaFoldDB" id="A0A850HAL5"/>
<keyword evidence="4" id="KW-1185">Reference proteome</keyword>
<dbReference type="PANTHER" id="PTHR23028">
    <property type="entry name" value="ACETYLTRANSFERASE"/>
    <property type="match status" value="1"/>
</dbReference>
<keyword evidence="1" id="KW-1133">Transmembrane helix</keyword>
<protein>
    <submittedName>
        <fullName evidence="3">Acyltransferase</fullName>
    </submittedName>
</protein>
<proteinExistence type="predicted"/>
<feature type="transmembrane region" description="Helical" evidence="1">
    <location>
        <begin position="209"/>
        <end position="230"/>
    </location>
</feature>
<keyword evidence="1" id="KW-0812">Transmembrane</keyword>
<feature type="domain" description="Acyltransferase 3" evidence="2">
    <location>
        <begin position="49"/>
        <end position="375"/>
    </location>
</feature>
<accession>A0A850HAL5</accession>
<dbReference type="Pfam" id="PF01757">
    <property type="entry name" value="Acyl_transf_3"/>
    <property type="match status" value="1"/>
</dbReference>
<keyword evidence="3" id="KW-0808">Transferase</keyword>
<feature type="transmembrane region" description="Helical" evidence="1">
    <location>
        <begin position="361"/>
        <end position="379"/>
    </location>
</feature>
<keyword evidence="1" id="KW-0472">Membrane</keyword>
<dbReference type="InterPro" id="IPR002656">
    <property type="entry name" value="Acyl_transf_3_dom"/>
</dbReference>
<evidence type="ECO:0000259" key="2">
    <source>
        <dbReference type="Pfam" id="PF01757"/>
    </source>
</evidence>
<dbReference type="InterPro" id="IPR050879">
    <property type="entry name" value="Acyltransferase_3"/>
</dbReference>
<reference evidence="3 4" key="1">
    <citation type="submission" date="2020-06" db="EMBL/GenBank/DDBJ databases">
        <title>Altererythrobacter lutimaris sp. nov., a marine bacterium isolated from a tidal flat.</title>
        <authorList>
            <person name="Kim D."/>
            <person name="Yoo Y."/>
            <person name="Kim J.-J."/>
        </authorList>
    </citation>
    <scope>NUCLEOTIDE SEQUENCE [LARGE SCALE GENOMIC DNA]</scope>
    <source>
        <strain evidence="3 4">JGD-16</strain>
    </source>
</reference>
<feature type="transmembrane region" description="Helical" evidence="1">
    <location>
        <begin position="77"/>
        <end position="97"/>
    </location>
</feature>
<feature type="transmembrane region" description="Helical" evidence="1">
    <location>
        <begin position="118"/>
        <end position="138"/>
    </location>
</feature>
<dbReference type="Proteomes" id="UP000546031">
    <property type="component" value="Unassembled WGS sequence"/>
</dbReference>